<evidence type="ECO:0000313" key="8">
    <source>
        <dbReference type="EMBL" id="GAI33579.1"/>
    </source>
</evidence>
<evidence type="ECO:0000256" key="6">
    <source>
        <dbReference type="ARBA" id="ARBA00023146"/>
    </source>
</evidence>
<dbReference type="CDD" id="cd00858">
    <property type="entry name" value="GlyRS_anticodon"/>
    <property type="match status" value="1"/>
</dbReference>
<evidence type="ECO:0000256" key="5">
    <source>
        <dbReference type="ARBA" id="ARBA00022917"/>
    </source>
</evidence>
<dbReference type="EMBL" id="BARV01029712">
    <property type="protein sequence ID" value="GAI33579.1"/>
    <property type="molecule type" value="Genomic_DNA"/>
</dbReference>
<dbReference type="GO" id="GO:0006412">
    <property type="term" value="P:translation"/>
    <property type="evidence" value="ECO:0007669"/>
    <property type="project" value="UniProtKB-KW"/>
</dbReference>
<dbReference type="GO" id="GO:0004812">
    <property type="term" value="F:aminoacyl-tRNA ligase activity"/>
    <property type="evidence" value="ECO:0007669"/>
    <property type="project" value="UniProtKB-KW"/>
</dbReference>
<organism evidence="8">
    <name type="scientific">marine sediment metagenome</name>
    <dbReference type="NCBI Taxonomy" id="412755"/>
    <lineage>
        <taxon>unclassified sequences</taxon>
        <taxon>metagenomes</taxon>
        <taxon>ecological metagenomes</taxon>
    </lineage>
</organism>
<dbReference type="InterPro" id="IPR036621">
    <property type="entry name" value="Anticodon-bd_dom_sf"/>
</dbReference>
<dbReference type="GO" id="GO:0006264">
    <property type="term" value="P:mitochondrial DNA replication"/>
    <property type="evidence" value="ECO:0007669"/>
    <property type="project" value="TreeGrafter"/>
</dbReference>
<feature type="non-terminal residue" evidence="8">
    <location>
        <position position="1"/>
    </location>
</feature>
<feature type="domain" description="Anticodon-binding" evidence="7">
    <location>
        <begin position="16"/>
        <end position="105"/>
    </location>
</feature>
<dbReference type="InterPro" id="IPR027031">
    <property type="entry name" value="Gly-tRNA_synthase/POLG2"/>
</dbReference>
<dbReference type="Gene3D" id="3.40.50.800">
    <property type="entry name" value="Anticodon-binding domain"/>
    <property type="match status" value="1"/>
</dbReference>
<dbReference type="Pfam" id="PF03129">
    <property type="entry name" value="HGTP_anticodon"/>
    <property type="match status" value="1"/>
</dbReference>
<dbReference type="GO" id="GO:0005739">
    <property type="term" value="C:mitochondrion"/>
    <property type="evidence" value="ECO:0007669"/>
    <property type="project" value="TreeGrafter"/>
</dbReference>
<evidence type="ECO:0000256" key="2">
    <source>
        <dbReference type="ARBA" id="ARBA00022598"/>
    </source>
</evidence>
<dbReference type="AlphaFoldDB" id="X1PRS5"/>
<dbReference type="InterPro" id="IPR004154">
    <property type="entry name" value="Anticodon-bd"/>
</dbReference>
<sequence length="125" mass="14227">EIRVVLHLHPALSPIKVAVLPLSRREPLVKAAKELYADLRQCWMASYDDAQSIGRRYRRQDEIGTPFCVTVDFQSLEDKQVTIRERDSMKQIRLPITELSKTLAAKLSGEPFEVLPPGGSHWLGF</sequence>
<evidence type="ECO:0000256" key="3">
    <source>
        <dbReference type="ARBA" id="ARBA00022741"/>
    </source>
</evidence>
<evidence type="ECO:0000256" key="1">
    <source>
        <dbReference type="ARBA" id="ARBA00022490"/>
    </source>
</evidence>
<keyword evidence="4" id="KW-0067">ATP-binding</keyword>
<proteinExistence type="predicted"/>
<keyword evidence="6" id="KW-0030">Aminoacyl-tRNA synthetase</keyword>
<name>X1PRS5_9ZZZZ</name>
<keyword evidence="3" id="KW-0547">Nucleotide-binding</keyword>
<evidence type="ECO:0000259" key="7">
    <source>
        <dbReference type="Pfam" id="PF03129"/>
    </source>
</evidence>
<reference evidence="8" key="1">
    <citation type="journal article" date="2014" name="Front. Microbiol.">
        <title>High frequency of phylogenetically diverse reductive dehalogenase-homologous genes in deep subseafloor sedimentary metagenomes.</title>
        <authorList>
            <person name="Kawai M."/>
            <person name="Futagami T."/>
            <person name="Toyoda A."/>
            <person name="Takaki Y."/>
            <person name="Nishi S."/>
            <person name="Hori S."/>
            <person name="Arai W."/>
            <person name="Tsubouchi T."/>
            <person name="Morono Y."/>
            <person name="Uchiyama I."/>
            <person name="Ito T."/>
            <person name="Fujiyama A."/>
            <person name="Inagaki F."/>
            <person name="Takami H."/>
        </authorList>
    </citation>
    <scope>NUCLEOTIDE SEQUENCE</scope>
    <source>
        <strain evidence="8">Expedition CK06-06</strain>
    </source>
</reference>
<dbReference type="PANTHER" id="PTHR10745:SF8">
    <property type="entry name" value="DNA POLYMERASE SUBUNIT GAMMA-2, MITOCHONDRIAL"/>
    <property type="match status" value="1"/>
</dbReference>
<comment type="caution">
    <text evidence="8">The sequence shown here is derived from an EMBL/GenBank/DDBJ whole genome shotgun (WGS) entry which is preliminary data.</text>
</comment>
<dbReference type="GO" id="GO:0044281">
    <property type="term" value="P:small molecule metabolic process"/>
    <property type="evidence" value="ECO:0007669"/>
    <property type="project" value="UniProtKB-ARBA"/>
</dbReference>
<keyword evidence="5" id="KW-0648">Protein biosynthesis</keyword>
<dbReference type="PANTHER" id="PTHR10745">
    <property type="entry name" value="GLYCYL-TRNA SYNTHETASE/DNA POLYMERASE SUBUNIT GAMMA-2"/>
    <property type="match status" value="1"/>
</dbReference>
<protein>
    <recommendedName>
        <fullName evidence="7">Anticodon-binding domain-containing protein</fullName>
    </recommendedName>
</protein>
<evidence type="ECO:0000256" key="4">
    <source>
        <dbReference type="ARBA" id="ARBA00022840"/>
    </source>
</evidence>
<dbReference type="SUPFAM" id="SSF52954">
    <property type="entry name" value="Class II aaRS ABD-related"/>
    <property type="match status" value="1"/>
</dbReference>
<dbReference type="GO" id="GO:0005524">
    <property type="term" value="F:ATP binding"/>
    <property type="evidence" value="ECO:0007669"/>
    <property type="project" value="UniProtKB-KW"/>
</dbReference>
<dbReference type="FunFam" id="3.40.50.800:FF:000002">
    <property type="entry name" value="Glycine--tRNA ligase"/>
    <property type="match status" value="1"/>
</dbReference>
<gene>
    <name evidence="8" type="ORF">S06H3_47312</name>
</gene>
<keyword evidence="1" id="KW-0963">Cytoplasm</keyword>
<accession>X1PRS5</accession>
<keyword evidence="2" id="KW-0436">Ligase</keyword>